<dbReference type="Pfam" id="PF01202">
    <property type="entry name" value="SKI"/>
    <property type="match status" value="1"/>
</dbReference>
<dbReference type="GO" id="GO:0005524">
    <property type="term" value="F:ATP binding"/>
    <property type="evidence" value="ECO:0007669"/>
    <property type="project" value="UniProtKB-UniRule"/>
</dbReference>
<feature type="binding site" evidence="11">
    <location>
        <begin position="3"/>
        <end position="8"/>
    </location>
    <ligand>
        <name>ATP</name>
        <dbReference type="ChEBI" id="CHEBI:30616"/>
    </ligand>
</feature>
<evidence type="ECO:0000256" key="10">
    <source>
        <dbReference type="ARBA" id="ARBA00048567"/>
    </source>
</evidence>
<keyword evidence="11" id="KW-0460">Magnesium</keyword>
<comment type="subunit">
    <text evidence="11">Monomer.</text>
</comment>
<dbReference type="PROSITE" id="PS01128">
    <property type="entry name" value="SHIKIMATE_KINASE"/>
    <property type="match status" value="1"/>
</dbReference>
<dbReference type="GO" id="GO:0008652">
    <property type="term" value="P:amino acid biosynthetic process"/>
    <property type="evidence" value="ECO:0007669"/>
    <property type="project" value="UniProtKB-KW"/>
</dbReference>
<keyword evidence="9 11" id="KW-0057">Aromatic amino acid biosynthesis</keyword>
<protein>
    <recommendedName>
        <fullName evidence="3 11">Shikimate kinase</fullName>
        <shortName evidence="11">SK</shortName>
        <ecNumber evidence="3 11">2.7.1.71</ecNumber>
    </recommendedName>
</protein>
<evidence type="ECO:0000313" key="12">
    <source>
        <dbReference type="EMBL" id="HGG01644.1"/>
    </source>
</evidence>
<feature type="binding site" evidence="11">
    <location>
        <position position="7"/>
    </location>
    <ligand>
        <name>Mg(2+)</name>
        <dbReference type="ChEBI" id="CHEBI:18420"/>
    </ligand>
</feature>
<organism evidence="12">
    <name type="scientific">Planktothricoides sp. SpSt-374</name>
    <dbReference type="NCBI Taxonomy" id="2282167"/>
    <lineage>
        <taxon>Bacteria</taxon>
        <taxon>Bacillati</taxon>
        <taxon>Cyanobacteriota</taxon>
        <taxon>Cyanophyceae</taxon>
        <taxon>Oscillatoriophycideae</taxon>
        <taxon>Oscillatoriales</taxon>
        <taxon>Oscillatoriaceae</taxon>
        <taxon>Planktothricoides</taxon>
    </lineage>
</organism>
<dbReference type="InterPro" id="IPR000623">
    <property type="entry name" value="Shikimate_kinase/TSH1"/>
</dbReference>
<accession>A0A7C3ZMT9</accession>
<keyword evidence="6 11" id="KW-0547">Nucleotide-binding</keyword>
<name>A0A7C3ZMT9_9CYAN</name>
<dbReference type="InterPro" id="IPR027417">
    <property type="entry name" value="P-loop_NTPase"/>
</dbReference>
<dbReference type="EC" id="2.7.1.71" evidence="3 11"/>
<comment type="subcellular location">
    <subcellularLocation>
        <location evidence="11">Cytoplasm</location>
    </subcellularLocation>
</comment>
<dbReference type="GO" id="GO:0009423">
    <property type="term" value="P:chorismate biosynthetic process"/>
    <property type="evidence" value="ECO:0007669"/>
    <property type="project" value="UniProtKB-UniRule"/>
</dbReference>
<proteinExistence type="inferred from homology"/>
<dbReference type="GO" id="GO:0004765">
    <property type="term" value="F:shikimate kinase activity"/>
    <property type="evidence" value="ECO:0007669"/>
    <property type="project" value="UniProtKB-UniRule"/>
</dbReference>
<dbReference type="EMBL" id="DSPX01000134">
    <property type="protein sequence ID" value="HGG01644.1"/>
    <property type="molecule type" value="Genomic_DNA"/>
</dbReference>
<dbReference type="Gene3D" id="3.40.50.300">
    <property type="entry name" value="P-loop containing nucleotide triphosphate hydrolases"/>
    <property type="match status" value="1"/>
</dbReference>
<dbReference type="InterPro" id="IPR031322">
    <property type="entry name" value="Shikimate/glucono_kinase"/>
</dbReference>
<keyword evidence="7 11" id="KW-0418">Kinase</keyword>
<comment type="similarity">
    <text evidence="2 11">Belongs to the shikimate kinase family.</text>
</comment>
<feature type="binding site" evidence="11">
    <location>
        <position position="108"/>
    </location>
    <ligand>
        <name>ATP</name>
        <dbReference type="ChEBI" id="CHEBI:30616"/>
    </ligand>
</feature>
<dbReference type="HAMAP" id="MF_00109">
    <property type="entry name" value="Shikimate_kinase"/>
    <property type="match status" value="1"/>
</dbReference>
<keyword evidence="11" id="KW-0479">Metal-binding</keyword>
<evidence type="ECO:0000256" key="6">
    <source>
        <dbReference type="ARBA" id="ARBA00022741"/>
    </source>
</evidence>
<keyword evidence="4 11" id="KW-0028">Amino-acid biosynthesis</keyword>
<comment type="caution">
    <text evidence="11">Lacks conserved residue(s) required for the propagation of feature annotation.</text>
</comment>
<evidence type="ECO:0000256" key="11">
    <source>
        <dbReference type="HAMAP-Rule" id="MF_00109"/>
    </source>
</evidence>
<dbReference type="AlphaFoldDB" id="A0A7C3ZMT9"/>
<feature type="binding site" evidence="11">
    <location>
        <position position="71"/>
    </location>
    <ligand>
        <name>substrate</name>
    </ligand>
</feature>
<gene>
    <name evidence="11" type="primary">aroK</name>
    <name evidence="12" type="ORF">ENR15_13590</name>
</gene>
<evidence type="ECO:0000256" key="7">
    <source>
        <dbReference type="ARBA" id="ARBA00022777"/>
    </source>
</evidence>
<evidence type="ECO:0000256" key="4">
    <source>
        <dbReference type="ARBA" id="ARBA00022605"/>
    </source>
</evidence>
<keyword evidence="5 11" id="KW-0808">Transferase</keyword>
<feature type="binding site" evidence="11">
    <location>
        <position position="127"/>
    </location>
    <ligand>
        <name>substrate</name>
    </ligand>
</feature>
<dbReference type="GO" id="GO:0005829">
    <property type="term" value="C:cytosol"/>
    <property type="evidence" value="ECO:0007669"/>
    <property type="project" value="TreeGrafter"/>
</dbReference>
<dbReference type="GO" id="GO:0000287">
    <property type="term" value="F:magnesium ion binding"/>
    <property type="evidence" value="ECO:0007669"/>
    <property type="project" value="UniProtKB-UniRule"/>
</dbReference>
<sequence>MMGAGKSTVGRVLARELGYRFFDTDDLIAQIAGKSITEIFAEAGEDGFRDLETQVLSQLCPYKNLVVATGGGIVLRQKNWSYLHHGIVVWLDVPLDVLQARLQGDGTRPLLQDPDPWGKLRSLLDQRLHLYAQADVKIKVSAEATPEHLAQQVLTAIPQVLKPATDHI</sequence>
<evidence type="ECO:0000256" key="1">
    <source>
        <dbReference type="ARBA" id="ARBA00004842"/>
    </source>
</evidence>
<dbReference type="UniPathway" id="UPA00053">
    <property type="reaction ID" value="UER00088"/>
</dbReference>
<dbReference type="InterPro" id="IPR023000">
    <property type="entry name" value="Shikimate_kinase_CS"/>
</dbReference>
<comment type="pathway">
    <text evidence="1 11">Metabolic intermediate biosynthesis; chorismate biosynthesis; chorismate from D-erythrose 4-phosphate and phosphoenolpyruvate: step 5/7.</text>
</comment>
<comment type="catalytic activity">
    <reaction evidence="10 11">
        <text>shikimate + ATP = 3-phosphoshikimate + ADP + H(+)</text>
        <dbReference type="Rhea" id="RHEA:13121"/>
        <dbReference type="ChEBI" id="CHEBI:15378"/>
        <dbReference type="ChEBI" id="CHEBI:30616"/>
        <dbReference type="ChEBI" id="CHEBI:36208"/>
        <dbReference type="ChEBI" id="CHEBI:145989"/>
        <dbReference type="ChEBI" id="CHEBI:456216"/>
        <dbReference type="EC" id="2.7.1.71"/>
    </reaction>
</comment>
<evidence type="ECO:0000256" key="8">
    <source>
        <dbReference type="ARBA" id="ARBA00022840"/>
    </source>
</evidence>
<keyword evidence="11" id="KW-0963">Cytoplasm</keyword>
<feature type="binding site" evidence="11">
    <location>
        <position position="25"/>
    </location>
    <ligand>
        <name>substrate</name>
    </ligand>
</feature>
<evidence type="ECO:0000256" key="9">
    <source>
        <dbReference type="ARBA" id="ARBA00023141"/>
    </source>
</evidence>
<comment type="cofactor">
    <cofactor evidence="11">
        <name>Mg(2+)</name>
        <dbReference type="ChEBI" id="CHEBI:18420"/>
    </cofactor>
    <text evidence="11">Binds 1 Mg(2+) ion per subunit.</text>
</comment>
<dbReference type="PRINTS" id="PR01100">
    <property type="entry name" value="SHIKIMTKNASE"/>
</dbReference>
<dbReference type="GO" id="GO:0009073">
    <property type="term" value="P:aromatic amino acid family biosynthetic process"/>
    <property type="evidence" value="ECO:0007669"/>
    <property type="project" value="UniProtKB-KW"/>
</dbReference>
<evidence type="ECO:0000256" key="2">
    <source>
        <dbReference type="ARBA" id="ARBA00006997"/>
    </source>
</evidence>
<dbReference type="SUPFAM" id="SSF52540">
    <property type="entry name" value="P-loop containing nucleoside triphosphate hydrolases"/>
    <property type="match status" value="1"/>
</dbReference>
<dbReference type="PANTHER" id="PTHR21087">
    <property type="entry name" value="SHIKIMATE KINASE"/>
    <property type="match status" value="1"/>
</dbReference>
<dbReference type="PANTHER" id="PTHR21087:SF16">
    <property type="entry name" value="SHIKIMATE KINASE 1, CHLOROPLASTIC"/>
    <property type="match status" value="1"/>
</dbReference>
<comment type="caution">
    <text evidence="12">The sequence shown here is derived from an EMBL/GenBank/DDBJ whole genome shotgun (WGS) entry which is preliminary data.</text>
</comment>
<reference evidence="12" key="1">
    <citation type="journal article" date="2020" name="mSystems">
        <title>Genome- and Community-Level Interaction Insights into Carbon Utilization and Element Cycling Functions of Hydrothermarchaeota in Hydrothermal Sediment.</title>
        <authorList>
            <person name="Zhou Z."/>
            <person name="Liu Y."/>
            <person name="Xu W."/>
            <person name="Pan J."/>
            <person name="Luo Z.H."/>
            <person name="Li M."/>
        </authorList>
    </citation>
    <scope>NUCLEOTIDE SEQUENCE [LARGE SCALE GENOMIC DNA]</scope>
    <source>
        <strain evidence="12">SpSt-374</strain>
    </source>
</reference>
<keyword evidence="8 11" id="KW-0067">ATP-binding</keyword>
<comment type="function">
    <text evidence="11">Catalyzes the specific phosphorylation of the 3-hydroxyl group of shikimic acid using ATP as a cosubstrate.</text>
</comment>
<evidence type="ECO:0000256" key="5">
    <source>
        <dbReference type="ARBA" id="ARBA00022679"/>
    </source>
</evidence>
<feature type="binding site" evidence="11">
    <location>
        <position position="49"/>
    </location>
    <ligand>
        <name>substrate</name>
    </ligand>
</feature>
<evidence type="ECO:0000256" key="3">
    <source>
        <dbReference type="ARBA" id="ARBA00012154"/>
    </source>
</evidence>
<dbReference type="CDD" id="cd00464">
    <property type="entry name" value="SK"/>
    <property type="match status" value="1"/>
</dbReference>